<dbReference type="HOGENOM" id="CLU_059611_0_0_11"/>
<evidence type="ECO:0000313" key="2">
    <source>
        <dbReference type="EMBL" id="ACY21433.1"/>
    </source>
</evidence>
<protein>
    <recommendedName>
        <fullName evidence="1">DUF427 domain-containing protein</fullName>
    </recommendedName>
</protein>
<sequence>MRPMAIAMDTFSMSTLGDLRWSDMRRRVRGSVGGRTLVDSTRVRQVWEPHRVVGQYALPTDDIAEVLVGGQHIDAVTESPAILTPEDDFAIHTCPGRVWGIRTAAGELPGAGFTPDDPDLADHVILDWAAFDEWTEEEQVVVGHPHDPFKRIDCLTTSRHVIVTAGGVVLADTTSPTLLLETFLPPRHYVPRADVRLDLLVPSETITTCAYKGHAQYWSAVIGDRVIEDVAWTYTDPLLDALPVRDLICFYDERVDVRVAATSG</sequence>
<dbReference type="STRING" id="526226.Gbro_2185"/>
<name>D0LBL9_GORB4</name>
<dbReference type="eggNOG" id="COG2343">
    <property type="taxonomic scope" value="Bacteria"/>
</dbReference>
<dbReference type="PANTHER" id="PTHR34310:SF9">
    <property type="entry name" value="BLR5716 PROTEIN"/>
    <property type="match status" value="1"/>
</dbReference>
<dbReference type="Gene3D" id="2.170.150.40">
    <property type="entry name" value="Domain of unknown function (DUF427)"/>
    <property type="match status" value="1"/>
</dbReference>
<gene>
    <name evidence="2" type="ordered locus">Gbro_2185</name>
</gene>
<dbReference type="Pfam" id="PF04248">
    <property type="entry name" value="NTP_transf_9"/>
    <property type="match status" value="1"/>
</dbReference>
<accession>D0LBL9</accession>
<reference evidence="3" key="1">
    <citation type="submission" date="2009-10" db="EMBL/GenBank/DDBJ databases">
        <title>The complete chromosome of Gordonia bronchialis DSM 43247.</title>
        <authorList>
            <consortium name="US DOE Joint Genome Institute (JGI-PGF)"/>
            <person name="Lucas S."/>
            <person name="Copeland A."/>
            <person name="Lapidus A."/>
            <person name="Glavina del Rio T."/>
            <person name="Dalin E."/>
            <person name="Tice H."/>
            <person name="Bruce D."/>
            <person name="Goodwin L."/>
            <person name="Pitluck S."/>
            <person name="Kyrpides N."/>
            <person name="Mavromatis K."/>
            <person name="Ivanova N."/>
            <person name="Ovchinnikova G."/>
            <person name="Saunders E."/>
            <person name="Brettin T."/>
            <person name="Detter J.C."/>
            <person name="Han C."/>
            <person name="Larimer F."/>
            <person name="Land M."/>
            <person name="Hauser L."/>
            <person name="Markowitz V."/>
            <person name="Cheng J.-F."/>
            <person name="Hugenholtz P."/>
            <person name="Woyke T."/>
            <person name="Wu D."/>
            <person name="Jando M."/>
            <person name="Schneider S."/>
            <person name="Goeker M."/>
            <person name="Klenk H.-P."/>
            <person name="Eisen J.A."/>
        </authorList>
    </citation>
    <scope>NUCLEOTIDE SEQUENCE [LARGE SCALE GENOMIC DNA]</scope>
    <source>
        <strain evidence="3">ATCC 25592 / DSM 43247 / BCRC 13721 / JCM 3198 / KCTC 3076 / NBRC 16047 / NCTC 10667</strain>
    </source>
</reference>
<dbReference type="AlphaFoldDB" id="D0LBL9"/>
<dbReference type="PANTHER" id="PTHR34310">
    <property type="entry name" value="DUF427 DOMAIN PROTEIN (AFU_ORTHOLOGUE AFUA_3G02220)"/>
    <property type="match status" value="1"/>
</dbReference>
<feature type="domain" description="DUF427" evidence="1">
    <location>
        <begin position="163"/>
        <end position="253"/>
    </location>
</feature>
<dbReference type="InterPro" id="IPR007361">
    <property type="entry name" value="DUF427"/>
</dbReference>
<reference evidence="2 3" key="2">
    <citation type="journal article" date="2010" name="Stand. Genomic Sci.">
        <title>Complete genome sequence of Gordonia bronchialis type strain (3410).</title>
        <authorList>
            <person name="Ivanova N."/>
            <person name="Sikorski J."/>
            <person name="Jando M."/>
            <person name="Lapidus A."/>
            <person name="Nolan M."/>
            <person name="Lucas S."/>
            <person name="Del Rio T.G."/>
            <person name="Tice H."/>
            <person name="Copeland A."/>
            <person name="Cheng J.F."/>
            <person name="Chen F."/>
            <person name="Bruce D."/>
            <person name="Goodwin L."/>
            <person name="Pitluck S."/>
            <person name="Mavromatis K."/>
            <person name="Ovchinnikova G."/>
            <person name="Pati A."/>
            <person name="Chen A."/>
            <person name="Palaniappan K."/>
            <person name="Land M."/>
            <person name="Hauser L."/>
            <person name="Chang Y.J."/>
            <person name="Jeffries C.D."/>
            <person name="Chain P."/>
            <person name="Saunders E."/>
            <person name="Han C."/>
            <person name="Detter J.C."/>
            <person name="Brettin T."/>
            <person name="Rohde M."/>
            <person name="Goker M."/>
            <person name="Bristow J."/>
            <person name="Eisen J.A."/>
            <person name="Markowitz V."/>
            <person name="Hugenholtz P."/>
            <person name="Klenk H.P."/>
            <person name="Kyrpides N.C."/>
        </authorList>
    </citation>
    <scope>NUCLEOTIDE SEQUENCE [LARGE SCALE GENOMIC DNA]</scope>
    <source>
        <strain evidence="3">ATCC 25592 / DSM 43247 / BCRC 13721 / JCM 3198 / KCTC 3076 / NBRC 16047 / NCTC 10667</strain>
    </source>
</reference>
<dbReference type="KEGG" id="gbr:Gbro_2185"/>
<evidence type="ECO:0000259" key="1">
    <source>
        <dbReference type="Pfam" id="PF04248"/>
    </source>
</evidence>
<dbReference type="InterPro" id="IPR038694">
    <property type="entry name" value="DUF427_sf"/>
</dbReference>
<evidence type="ECO:0000313" key="3">
    <source>
        <dbReference type="Proteomes" id="UP000001219"/>
    </source>
</evidence>
<proteinExistence type="predicted"/>
<dbReference type="Proteomes" id="UP000001219">
    <property type="component" value="Chromosome"/>
</dbReference>
<organism evidence="2 3">
    <name type="scientific">Gordonia bronchialis (strain ATCC 25592 / DSM 43247 / BCRC 13721 / JCM 3198 / KCTC 3076 / NBRC 16047 / NCTC 10667)</name>
    <name type="common">Rhodococcus bronchialis</name>
    <dbReference type="NCBI Taxonomy" id="526226"/>
    <lineage>
        <taxon>Bacteria</taxon>
        <taxon>Bacillati</taxon>
        <taxon>Actinomycetota</taxon>
        <taxon>Actinomycetes</taxon>
        <taxon>Mycobacteriales</taxon>
        <taxon>Gordoniaceae</taxon>
        <taxon>Gordonia</taxon>
    </lineage>
</organism>
<keyword evidence="3" id="KW-1185">Reference proteome</keyword>
<dbReference type="EMBL" id="CP001802">
    <property type="protein sequence ID" value="ACY21433.1"/>
    <property type="molecule type" value="Genomic_DNA"/>
</dbReference>